<organism evidence="5 6">
    <name type="scientific">Kistimonas scapharcae</name>
    <dbReference type="NCBI Taxonomy" id="1036133"/>
    <lineage>
        <taxon>Bacteria</taxon>
        <taxon>Pseudomonadati</taxon>
        <taxon>Pseudomonadota</taxon>
        <taxon>Gammaproteobacteria</taxon>
        <taxon>Oceanospirillales</taxon>
        <taxon>Endozoicomonadaceae</taxon>
        <taxon>Kistimonas</taxon>
    </lineage>
</organism>
<dbReference type="PANTHER" id="PTHR34596:SF2">
    <property type="entry name" value="CHITOPORIN"/>
    <property type="match status" value="1"/>
</dbReference>
<dbReference type="Proteomes" id="UP001500604">
    <property type="component" value="Unassembled WGS sequence"/>
</dbReference>
<feature type="chain" id="PRO_5046887062" evidence="4">
    <location>
        <begin position="22"/>
        <end position="428"/>
    </location>
</feature>
<evidence type="ECO:0000256" key="3">
    <source>
        <dbReference type="ARBA" id="ARBA00022729"/>
    </source>
</evidence>
<dbReference type="RefSeq" id="WP_345194881.1">
    <property type="nucleotide sequence ID" value="NZ_BAABFL010000121.1"/>
</dbReference>
<evidence type="ECO:0000313" key="6">
    <source>
        <dbReference type="Proteomes" id="UP001500604"/>
    </source>
</evidence>
<feature type="signal peptide" evidence="4">
    <location>
        <begin position="1"/>
        <end position="21"/>
    </location>
</feature>
<keyword evidence="3 4" id="KW-0732">Signal</keyword>
<dbReference type="Gene3D" id="2.40.160.10">
    <property type="entry name" value="Porin"/>
    <property type="match status" value="1"/>
</dbReference>
<evidence type="ECO:0000313" key="5">
    <source>
        <dbReference type="EMBL" id="GAA4649118.1"/>
    </source>
</evidence>
<comment type="similarity">
    <text evidence="1">Belongs to the outer membrane porin (Opr) (TC 1.B.25) family.</text>
</comment>
<keyword evidence="6" id="KW-1185">Reference proteome</keyword>
<protein>
    <submittedName>
        <fullName evidence="5">OprD family outer membrane porin</fullName>
    </submittedName>
</protein>
<dbReference type="PANTHER" id="PTHR34596">
    <property type="entry name" value="CHITOPORIN"/>
    <property type="match status" value="1"/>
</dbReference>
<evidence type="ECO:0000256" key="2">
    <source>
        <dbReference type="ARBA" id="ARBA00022448"/>
    </source>
</evidence>
<comment type="caution">
    <text evidence="5">The sequence shown here is derived from an EMBL/GenBank/DDBJ whole genome shotgun (WGS) entry which is preliminary data.</text>
</comment>
<keyword evidence="2" id="KW-0813">Transport</keyword>
<accession>A0ABP8V112</accession>
<sequence>MRALKLSALGAAVMAATAAQASVDQFVDDSSLTLTYKVYNWNTETKQSDGSYKEKQDEFVHALIADFKSGYYADMIGFDIQTGFAQDINTNDKYSTTNLPQDSNGHVDDIAGVQQAYLKAKFGGEDLNFHGTYGQKKRGLQTYNDSGSRILNASSFGVDGSVNIYDVNVYATRIDAFSARNHSGFNDDLTNGDGQKIDNVTILGAGYEMNGLGGVIEQAKSKDYLKKSFAKVYYSLPISEDISVDMDARFGKVEKDGDLYTTDFVDPATNDFESKYHNLNATLNYGNAYVGLGYNKTKDGDYDNTMFSDDNGTFNSSLDLEMGYNYEDETAYVLRAGYDFAEYIPGLAVDVWYAKGKDAKNFDNFSQKEFGTNVSYSFSGMLDGLSISYFHTTYRTSGDALTTNADALGGMYNDNINKVYLTYTYEVF</sequence>
<dbReference type="Pfam" id="PF03573">
    <property type="entry name" value="OprD"/>
    <property type="match status" value="1"/>
</dbReference>
<dbReference type="EMBL" id="BAABFL010000121">
    <property type="protein sequence ID" value="GAA4649118.1"/>
    <property type="molecule type" value="Genomic_DNA"/>
</dbReference>
<evidence type="ECO:0000256" key="4">
    <source>
        <dbReference type="SAM" id="SignalP"/>
    </source>
</evidence>
<proteinExistence type="inferred from homology"/>
<reference evidence="6" key="1">
    <citation type="journal article" date="2019" name="Int. J. Syst. Evol. Microbiol.">
        <title>The Global Catalogue of Microorganisms (GCM) 10K type strain sequencing project: providing services to taxonomists for standard genome sequencing and annotation.</title>
        <authorList>
            <consortium name="The Broad Institute Genomics Platform"/>
            <consortium name="The Broad Institute Genome Sequencing Center for Infectious Disease"/>
            <person name="Wu L."/>
            <person name="Ma J."/>
        </authorList>
    </citation>
    <scope>NUCLEOTIDE SEQUENCE [LARGE SCALE GENOMIC DNA]</scope>
    <source>
        <strain evidence="6">JCM 17805</strain>
    </source>
</reference>
<dbReference type="InterPro" id="IPR005318">
    <property type="entry name" value="OM_porin_bac"/>
</dbReference>
<dbReference type="InterPro" id="IPR023614">
    <property type="entry name" value="Porin_dom_sf"/>
</dbReference>
<gene>
    <name evidence="5" type="ORF">GCM10023116_13920</name>
</gene>
<evidence type="ECO:0000256" key="1">
    <source>
        <dbReference type="ARBA" id="ARBA00009075"/>
    </source>
</evidence>
<name>A0ABP8V112_9GAMM</name>